<dbReference type="PROSITE" id="PS00214">
    <property type="entry name" value="FABP"/>
    <property type="match status" value="1"/>
</dbReference>
<comment type="caution">
    <text evidence="3">The sequence shown here is derived from an EMBL/GenBank/DDBJ whole genome shotgun (WGS) entry which is preliminary data.</text>
</comment>
<keyword evidence="4" id="KW-1185">Reference proteome</keyword>
<dbReference type="InterPro" id="IPR000463">
    <property type="entry name" value="Fatty_acid-bd"/>
</dbReference>
<dbReference type="SUPFAM" id="SSF50814">
    <property type="entry name" value="Lipocalins"/>
    <property type="match status" value="1"/>
</dbReference>
<dbReference type="Proteomes" id="UP000319801">
    <property type="component" value="Unassembled WGS sequence"/>
</dbReference>
<organism evidence="3 4">
    <name type="scientific">Bagarius yarrelli</name>
    <name type="common">Goonch</name>
    <name type="synonym">Bagrus yarrelli</name>
    <dbReference type="NCBI Taxonomy" id="175774"/>
    <lineage>
        <taxon>Eukaryota</taxon>
        <taxon>Metazoa</taxon>
        <taxon>Chordata</taxon>
        <taxon>Craniata</taxon>
        <taxon>Vertebrata</taxon>
        <taxon>Euteleostomi</taxon>
        <taxon>Actinopterygii</taxon>
        <taxon>Neopterygii</taxon>
        <taxon>Teleostei</taxon>
        <taxon>Ostariophysi</taxon>
        <taxon>Siluriformes</taxon>
        <taxon>Sisoridae</taxon>
        <taxon>Sisorinae</taxon>
        <taxon>Bagarius</taxon>
    </lineage>
</organism>
<dbReference type="GO" id="GO:0008289">
    <property type="term" value="F:lipid binding"/>
    <property type="evidence" value="ECO:0007669"/>
    <property type="project" value="InterPro"/>
</dbReference>
<accession>A0A556UEZ4</accession>
<evidence type="ECO:0000313" key="3">
    <source>
        <dbReference type="EMBL" id="TSO47177.1"/>
    </source>
</evidence>
<reference evidence="3 4" key="1">
    <citation type="journal article" date="2019" name="Genome Biol. Evol.">
        <title>Whole-Genome Sequencing of the Giant Devil Catfish, Bagarius yarrelli.</title>
        <authorList>
            <person name="Jiang W."/>
            <person name="Lv Y."/>
            <person name="Cheng L."/>
            <person name="Yang K."/>
            <person name="Chao B."/>
            <person name="Wang X."/>
            <person name="Li Y."/>
            <person name="Pan X."/>
            <person name="You X."/>
            <person name="Zhang Y."/>
            <person name="Yang J."/>
            <person name="Li J."/>
            <person name="Zhang X."/>
            <person name="Liu S."/>
            <person name="Sun C."/>
            <person name="Yang J."/>
            <person name="Shi Q."/>
        </authorList>
    </citation>
    <scope>NUCLEOTIDE SEQUENCE [LARGE SCALE GENOMIC DNA]</scope>
    <source>
        <strain evidence="3">JWS20170419001</strain>
        <tissue evidence="3">Muscle</tissue>
    </source>
</reference>
<sequence>MEDFLGTWKLIRSVNYDEYLKAIGVLYDPDNDVITETLSEEEDHVVWKRVTSKYTSEIKFTLDEEFQTTISLKEDQLVQVQKMVQGINLIMLQGVCFGRYQASKPRIPQLVIGVGLVRFAP</sequence>
<name>A0A556UEZ4_BAGYA</name>
<evidence type="ECO:0000313" key="4">
    <source>
        <dbReference type="Proteomes" id="UP000319801"/>
    </source>
</evidence>
<proteinExistence type="inferred from homology"/>
<evidence type="ECO:0000256" key="1">
    <source>
        <dbReference type="ARBA" id="ARBA00008390"/>
    </source>
</evidence>
<dbReference type="InterPro" id="IPR012674">
    <property type="entry name" value="Calycin"/>
</dbReference>
<protein>
    <submittedName>
        <fullName evidence="3">Fatty acid-binding protein, brain</fullName>
    </submittedName>
</protein>
<dbReference type="Gene3D" id="2.40.128.20">
    <property type="match status" value="1"/>
</dbReference>
<dbReference type="AlphaFoldDB" id="A0A556UEZ4"/>
<dbReference type="CDD" id="cd00742">
    <property type="entry name" value="FABP"/>
    <property type="match status" value="1"/>
</dbReference>
<dbReference type="OrthoDB" id="354351at2759"/>
<dbReference type="InterPro" id="IPR031259">
    <property type="entry name" value="ILBP"/>
</dbReference>
<dbReference type="PANTHER" id="PTHR11955">
    <property type="entry name" value="FATTY ACID BINDING PROTEIN"/>
    <property type="match status" value="1"/>
</dbReference>
<evidence type="ECO:0000259" key="2">
    <source>
        <dbReference type="PROSITE" id="PS00214"/>
    </source>
</evidence>
<dbReference type="EMBL" id="VCAZ01000067">
    <property type="protein sequence ID" value="TSO47177.1"/>
    <property type="molecule type" value="Genomic_DNA"/>
</dbReference>
<gene>
    <name evidence="3" type="ORF">Baya_10139</name>
</gene>
<feature type="domain" description="Cytosolic fatty-acid binding proteins" evidence="2">
    <location>
        <begin position="6"/>
        <end position="23"/>
    </location>
</feature>
<comment type="similarity">
    <text evidence="1">Belongs to the calycin superfamily. Fatty-acid binding protein (FABP) family.</text>
</comment>
<dbReference type="PRINTS" id="PR00178">
    <property type="entry name" value="FATTYACIDBP"/>
</dbReference>